<accession>A0A3S9PAX8</accession>
<dbReference type="EMBL" id="CP034563">
    <property type="protein sequence ID" value="AZQ65370.1"/>
    <property type="molecule type" value="Genomic_DNA"/>
</dbReference>
<dbReference type="InterPro" id="IPR012867">
    <property type="entry name" value="DUF1648"/>
</dbReference>
<gene>
    <name evidence="3" type="ORF">EI427_24470</name>
</gene>
<proteinExistence type="predicted"/>
<keyword evidence="4" id="KW-1185">Reference proteome</keyword>
<keyword evidence="1" id="KW-0472">Membrane</keyword>
<reference evidence="3 4" key="1">
    <citation type="submission" date="2018-12" db="EMBL/GenBank/DDBJ databases">
        <title>Flammeovirga pectinis sp. nov., isolated from the gut of the Korean scallop, Patinopecten yessoensis.</title>
        <authorList>
            <person name="Bae J.-W."/>
            <person name="Jeong Y.-S."/>
            <person name="Kang W."/>
        </authorList>
    </citation>
    <scope>NUCLEOTIDE SEQUENCE [LARGE SCALE GENOMIC DNA]</scope>
    <source>
        <strain evidence="3 4">L12M1</strain>
    </source>
</reference>
<feature type="transmembrane region" description="Helical" evidence="1">
    <location>
        <begin position="120"/>
        <end position="138"/>
    </location>
</feature>
<evidence type="ECO:0000313" key="3">
    <source>
        <dbReference type="EMBL" id="AZQ65370.1"/>
    </source>
</evidence>
<keyword evidence="1" id="KW-0812">Transmembrane</keyword>
<sequence>MNTGIKYQPKANIDLDVYDRIIEVIGLLSLIVLFALPVYYYSVLPDEIPRHFNGLGEVNAYSSKKVIWILPFLGTLLYVGLFFMNKVPHIFNYPIKVTQENYKNLYKYATKQIRVLNTEVILIFLYITYTIIQIGLGIKIGMSLFFLPIVLVLIIATSIFYYFKMTKIK</sequence>
<protein>
    <submittedName>
        <fullName evidence="3">DUF1648 domain-containing protein</fullName>
    </submittedName>
</protein>
<dbReference type="AlphaFoldDB" id="A0A3S9PAX8"/>
<organism evidence="3 4">
    <name type="scientific">Flammeovirga pectinis</name>
    <dbReference type="NCBI Taxonomy" id="2494373"/>
    <lineage>
        <taxon>Bacteria</taxon>
        <taxon>Pseudomonadati</taxon>
        <taxon>Bacteroidota</taxon>
        <taxon>Cytophagia</taxon>
        <taxon>Cytophagales</taxon>
        <taxon>Flammeovirgaceae</taxon>
        <taxon>Flammeovirga</taxon>
    </lineage>
</organism>
<evidence type="ECO:0000256" key="1">
    <source>
        <dbReference type="SAM" id="Phobius"/>
    </source>
</evidence>
<dbReference type="RefSeq" id="WP_126620022.1">
    <property type="nucleotide sequence ID" value="NZ_CP034563.1"/>
</dbReference>
<dbReference type="Proteomes" id="UP000267268">
    <property type="component" value="Chromosome 2"/>
</dbReference>
<dbReference type="KEGG" id="fll:EI427_24470"/>
<dbReference type="OrthoDB" id="9808690at2"/>
<dbReference type="Pfam" id="PF07853">
    <property type="entry name" value="DUF1648"/>
    <property type="match status" value="1"/>
</dbReference>
<feature type="transmembrane region" description="Helical" evidence="1">
    <location>
        <begin position="66"/>
        <end position="84"/>
    </location>
</feature>
<evidence type="ECO:0000313" key="4">
    <source>
        <dbReference type="Proteomes" id="UP000267268"/>
    </source>
</evidence>
<name>A0A3S9PAX8_9BACT</name>
<feature type="domain" description="DUF1648" evidence="2">
    <location>
        <begin position="30"/>
        <end position="74"/>
    </location>
</feature>
<keyword evidence="1" id="KW-1133">Transmembrane helix</keyword>
<feature type="transmembrane region" description="Helical" evidence="1">
    <location>
        <begin position="144"/>
        <end position="163"/>
    </location>
</feature>
<feature type="transmembrane region" description="Helical" evidence="1">
    <location>
        <begin position="21"/>
        <end position="41"/>
    </location>
</feature>
<evidence type="ECO:0000259" key="2">
    <source>
        <dbReference type="Pfam" id="PF07853"/>
    </source>
</evidence>